<dbReference type="Pfam" id="PF06172">
    <property type="entry name" value="Cupin_5"/>
    <property type="match status" value="1"/>
</dbReference>
<dbReference type="InterPro" id="IPR039935">
    <property type="entry name" value="YML079W-like"/>
</dbReference>
<dbReference type="OrthoDB" id="9798288at2"/>
<dbReference type="InterPro" id="IPR009327">
    <property type="entry name" value="Cupin_DUF985"/>
</dbReference>
<dbReference type="EMBL" id="CP022604">
    <property type="protein sequence ID" value="ASV87414.1"/>
    <property type="molecule type" value="Genomic_DNA"/>
</dbReference>
<reference evidence="2 3" key="1">
    <citation type="submission" date="2017-07" db="EMBL/GenBank/DDBJ databases">
        <title>Phylogenetic study on the rhizospheric bacterium Ochrobactrum sp. A44.</title>
        <authorList>
            <person name="Krzyzanowska D.M."/>
            <person name="Ossowicki A."/>
            <person name="Rajewska M."/>
            <person name="Maciag T."/>
            <person name="Kaczynski Z."/>
            <person name="Czerwicka M."/>
            <person name="Jafra S."/>
        </authorList>
    </citation>
    <scope>NUCLEOTIDE SEQUENCE [LARGE SCALE GENOMIC DNA]</scope>
    <source>
        <strain evidence="2 3">A44</strain>
    </source>
</reference>
<accession>A0A248UL66</accession>
<evidence type="ECO:0000313" key="2">
    <source>
        <dbReference type="EMBL" id="ASV87414.1"/>
    </source>
</evidence>
<feature type="domain" description="DUF985" evidence="1">
    <location>
        <begin position="14"/>
        <end position="141"/>
    </location>
</feature>
<dbReference type="InterPro" id="IPR014710">
    <property type="entry name" value="RmlC-like_jellyroll"/>
</dbReference>
<dbReference type="KEGG" id="och:CES85_2290"/>
<dbReference type="Gene3D" id="2.60.120.10">
    <property type="entry name" value="Jelly Rolls"/>
    <property type="match status" value="1"/>
</dbReference>
<proteinExistence type="predicted"/>
<organism evidence="2 3">
    <name type="scientific">Ochrobactrum quorumnocens</name>
    <dbReference type="NCBI Taxonomy" id="271865"/>
    <lineage>
        <taxon>Bacteria</taxon>
        <taxon>Pseudomonadati</taxon>
        <taxon>Pseudomonadota</taxon>
        <taxon>Alphaproteobacteria</taxon>
        <taxon>Hyphomicrobiales</taxon>
        <taxon>Brucellaceae</taxon>
        <taxon>Brucella/Ochrobactrum group</taxon>
        <taxon>Ochrobactrum</taxon>
    </lineage>
</organism>
<dbReference type="RefSeq" id="WP_095447474.1">
    <property type="nucleotide sequence ID" value="NZ_CP022604.1"/>
</dbReference>
<dbReference type="SUPFAM" id="SSF51182">
    <property type="entry name" value="RmlC-like cupins"/>
    <property type="match status" value="1"/>
</dbReference>
<dbReference type="InterPro" id="IPR011051">
    <property type="entry name" value="RmlC_Cupin_sf"/>
</dbReference>
<evidence type="ECO:0000313" key="3">
    <source>
        <dbReference type="Proteomes" id="UP000215256"/>
    </source>
</evidence>
<dbReference type="Proteomes" id="UP000215256">
    <property type="component" value="Chromosome 1"/>
</dbReference>
<dbReference type="PANTHER" id="PTHR33387">
    <property type="entry name" value="RMLC-LIKE JELLY ROLL FOLD PROTEIN"/>
    <property type="match status" value="1"/>
</dbReference>
<evidence type="ECO:0000259" key="1">
    <source>
        <dbReference type="Pfam" id="PF06172"/>
    </source>
</evidence>
<gene>
    <name evidence="2" type="ORF">CES85_2290</name>
</gene>
<dbReference type="CDD" id="cd06121">
    <property type="entry name" value="cupin_YML079wp"/>
    <property type="match status" value="1"/>
</dbReference>
<sequence length="151" mass="16846">MTELPRDVTPSAREIIEALGLKPHPEGGWYAETFRDESAAPRGYSTAIYYLLEAGQRSHWHRVKDATEIWHFHAGDALALTLSPDGRDMIPHRLGANLTAGERPQLVVPAGWWQTAEPLGAWTLVGCTVAPGFLFEQFEMAPQGWTPRRDV</sequence>
<name>A0A248UL66_9HYPH</name>
<dbReference type="PANTHER" id="PTHR33387:SF3">
    <property type="entry name" value="DUF985 DOMAIN-CONTAINING PROTEIN"/>
    <property type="match status" value="1"/>
</dbReference>
<dbReference type="AlphaFoldDB" id="A0A248UL66"/>
<protein>
    <recommendedName>
        <fullName evidence="1">DUF985 domain-containing protein</fullName>
    </recommendedName>
</protein>